<dbReference type="RefSeq" id="XP_039128136.1">
    <property type="nucleotide sequence ID" value="XM_039272202.1"/>
</dbReference>
<dbReference type="GO" id="GO:0005739">
    <property type="term" value="C:mitochondrion"/>
    <property type="evidence" value="ECO:0007669"/>
    <property type="project" value="EnsemblPlants"/>
</dbReference>
<evidence type="ECO:0000256" key="6">
    <source>
        <dbReference type="ARBA" id="ARBA00022842"/>
    </source>
</evidence>
<keyword evidence="5" id="KW-0269">Exonuclease</keyword>
<keyword evidence="9" id="KW-1185">Reference proteome</keyword>
<dbReference type="SUPFAM" id="SSF53098">
    <property type="entry name" value="Ribonuclease H-like"/>
    <property type="match status" value="1"/>
</dbReference>
<evidence type="ECO:0000256" key="3">
    <source>
        <dbReference type="ARBA" id="ARBA00022723"/>
    </source>
</evidence>
<dbReference type="InterPro" id="IPR036397">
    <property type="entry name" value="RNaseH_sf"/>
</dbReference>
<dbReference type="InterPro" id="IPR013520">
    <property type="entry name" value="Ribonucl_H"/>
</dbReference>
<dbReference type="Proteomes" id="UP001515500">
    <property type="component" value="Chromosome 7"/>
</dbReference>
<dbReference type="InterPro" id="IPR012337">
    <property type="entry name" value="RNaseH-like_sf"/>
</dbReference>
<dbReference type="InterPro" id="IPR040393">
    <property type="entry name" value="TREX1/2"/>
</dbReference>
<dbReference type="GO" id="GO:0009536">
    <property type="term" value="C:plastid"/>
    <property type="evidence" value="ECO:0007669"/>
    <property type="project" value="EnsemblPlants"/>
</dbReference>
<dbReference type="CDD" id="cd06127">
    <property type="entry name" value="DEDDh"/>
    <property type="match status" value="1"/>
</dbReference>
<evidence type="ECO:0000313" key="9">
    <source>
        <dbReference type="Proteomes" id="UP001515500"/>
    </source>
</evidence>
<dbReference type="PANTHER" id="PTHR13058:SF19">
    <property type="entry name" value="LD40940P"/>
    <property type="match status" value="1"/>
</dbReference>
<evidence type="ECO:0000259" key="8">
    <source>
        <dbReference type="SMART" id="SM00479"/>
    </source>
</evidence>
<protein>
    <submittedName>
        <fullName evidence="10 11">Exonuclease DPD1, chloroplastic/mitochondrial-like</fullName>
    </submittedName>
</protein>
<keyword evidence="3" id="KW-0479">Metal-binding</keyword>
<feature type="domain" description="Exonuclease" evidence="8">
    <location>
        <begin position="115"/>
        <end position="294"/>
    </location>
</feature>
<dbReference type="GO" id="GO:0006308">
    <property type="term" value="P:DNA catabolic process"/>
    <property type="evidence" value="ECO:0007669"/>
    <property type="project" value="EnsemblPlants"/>
</dbReference>
<comment type="cofactor">
    <cofactor evidence="1">
        <name>Mg(2+)</name>
        <dbReference type="ChEBI" id="CHEBI:18420"/>
    </cofactor>
</comment>
<dbReference type="SMART" id="SM00479">
    <property type="entry name" value="EXOIII"/>
    <property type="match status" value="1"/>
</dbReference>
<dbReference type="RefSeq" id="XP_039128135.1">
    <property type="nucleotide sequence ID" value="XM_039272201.1"/>
</dbReference>
<organism evidence="9 12">
    <name type="scientific">Dioscorea cayennensis subsp. rotundata</name>
    <name type="common">White Guinea yam</name>
    <name type="synonym">Dioscorea rotundata</name>
    <dbReference type="NCBI Taxonomy" id="55577"/>
    <lineage>
        <taxon>Eukaryota</taxon>
        <taxon>Viridiplantae</taxon>
        <taxon>Streptophyta</taxon>
        <taxon>Embryophyta</taxon>
        <taxon>Tracheophyta</taxon>
        <taxon>Spermatophyta</taxon>
        <taxon>Magnoliopsida</taxon>
        <taxon>Liliopsida</taxon>
        <taxon>Dioscoreales</taxon>
        <taxon>Dioscoreaceae</taxon>
        <taxon>Dioscorea</taxon>
    </lineage>
</organism>
<evidence type="ECO:0000256" key="2">
    <source>
        <dbReference type="ARBA" id="ARBA00022722"/>
    </source>
</evidence>
<gene>
    <name evidence="10 11 12" type="primary">LOC120264386</name>
</gene>
<dbReference type="GeneID" id="120264386"/>
<keyword evidence="4" id="KW-0378">Hydrolase</keyword>
<keyword evidence="6" id="KW-0460">Magnesium</keyword>
<dbReference type="GO" id="GO:0008296">
    <property type="term" value="F:3'-5'-DNA exonuclease activity"/>
    <property type="evidence" value="ECO:0007669"/>
    <property type="project" value="TreeGrafter"/>
</dbReference>
<dbReference type="FunFam" id="3.30.420.10:FF:000081">
    <property type="entry name" value="Exonuclease DPD1 chloroplastic/mitochondrial"/>
    <property type="match status" value="1"/>
</dbReference>
<dbReference type="GO" id="GO:0046872">
    <property type="term" value="F:metal ion binding"/>
    <property type="evidence" value="ECO:0007669"/>
    <property type="project" value="UniProtKB-KW"/>
</dbReference>
<evidence type="ECO:0000256" key="7">
    <source>
        <dbReference type="ARBA" id="ARBA00025769"/>
    </source>
</evidence>
<dbReference type="AlphaFoldDB" id="A0AB40BLI4"/>
<evidence type="ECO:0000256" key="4">
    <source>
        <dbReference type="ARBA" id="ARBA00022801"/>
    </source>
</evidence>
<proteinExistence type="inferred from homology"/>
<comment type="similarity">
    <text evidence="7">Belongs to the exonuclease superfamily. TREX family.</text>
</comment>
<dbReference type="PANTHER" id="PTHR13058">
    <property type="entry name" value="THREE PRIME REPAIR EXONUCLEASE 1, 2"/>
    <property type="match status" value="1"/>
</dbReference>
<reference evidence="10 11" key="1">
    <citation type="submission" date="2025-04" db="UniProtKB">
        <authorList>
            <consortium name="RefSeq"/>
        </authorList>
    </citation>
    <scope>IDENTIFICATION</scope>
</reference>
<dbReference type="GO" id="GO:0003676">
    <property type="term" value="F:nucleic acid binding"/>
    <property type="evidence" value="ECO:0007669"/>
    <property type="project" value="InterPro"/>
</dbReference>
<dbReference type="RefSeq" id="XP_039128134.1">
    <property type="nucleotide sequence ID" value="XM_039272200.1"/>
</dbReference>
<accession>A0AB40BLI4</accession>
<name>A0AB40BLI4_DIOCR</name>
<evidence type="ECO:0000313" key="10">
    <source>
        <dbReference type="RefSeq" id="XP_039128134.1"/>
    </source>
</evidence>
<evidence type="ECO:0000256" key="5">
    <source>
        <dbReference type="ARBA" id="ARBA00022839"/>
    </source>
</evidence>
<evidence type="ECO:0000256" key="1">
    <source>
        <dbReference type="ARBA" id="ARBA00001946"/>
    </source>
</evidence>
<dbReference type="Gene3D" id="3.30.420.10">
    <property type="entry name" value="Ribonuclease H-like superfamily/Ribonuclease H"/>
    <property type="match status" value="1"/>
</dbReference>
<dbReference type="Pfam" id="PF00929">
    <property type="entry name" value="RNase_T"/>
    <property type="match status" value="1"/>
</dbReference>
<evidence type="ECO:0000313" key="12">
    <source>
        <dbReference type="RefSeq" id="XP_039128136.1"/>
    </source>
</evidence>
<keyword evidence="2" id="KW-0540">Nuclease</keyword>
<evidence type="ECO:0000313" key="11">
    <source>
        <dbReference type="RefSeq" id="XP_039128135.1"/>
    </source>
</evidence>
<sequence>MSLTGMWLANFYQGRNSLASSCRIKLLRFHTVLASKEVVCPRKQILRPTTATVEERKQKSNKKKACKNNLIIPKTVGSPANIHVVETKDHEPKTLQNIGIQQKVTENGVIDRPAVFIVVDIETTGFSRTKDRIIEIAFRDLNGGKNSTFQTLVRPDKLILNDNIHGISSQMVNRPGVPRFDELIPIILQYVKSRQIDGKPVVFIAHNGRRFDIPFIIREFQRGSSEIPDDWLFFDTLPLANKLVKPDGSKLESVSLNALQEHYKVPLIGPAHRAMQDVITLSSVFSRIAFDLRLTFPEIMDRVFRASDLVKHGQ</sequence>